<evidence type="ECO:0000256" key="5">
    <source>
        <dbReference type="ARBA" id="ARBA00022833"/>
    </source>
</evidence>
<name>G0N162_CAEBE</name>
<evidence type="ECO:0000256" key="10">
    <source>
        <dbReference type="ARBA" id="ARBA00023242"/>
    </source>
</evidence>
<dbReference type="GO" id="GO:0005634">
    <property type="term" value="C:nucleus"/>
    <property type="evidence" value="ECO:0007669"/>
    <property type="project" value="UniProtKB-SubCell"/>
</dbReference>
<dbReference type="PROSITE" id="PS51843">
    <property type="entry name" value="NR_LBD"/>
    <property type="match status" value="1"/>
</dbReference>
<dbReference type="PROSITE" id="PS51030">
    <property type="entry name" value="NUCLEAR_REC_DBD_2"/>
    <property type="match status" value="1"/>
</dbReference>
<proteinExistence type="inferred from homology"/>
<dbReference type="OrthoDB" id="9984314at2759"/>
<dbReference type="InterPro" id="IPR013088">
    <property type="entry name" value="Znf_NHR/GATA"/>
</dbReference>
<evidence type="ECO:0000256" key="11">
    <source>
        <dbReference type="SAM" id="MobiDB-lite"/>
    </source>
</evidence>
<dbReference type="SMART" id="SM00430">
    <property type="entry name" value="HOLI"/>
    <property type="match status" value="1"/>
</dbReference>
<dbReference type="GO" id="GO:0008270">
    <property type="term" value="F:zinc ion binding"/>
    <property type="evidence" value="ECO:0007669"/>
    <property type="project" value="UniProtKB-KW"/>
</dbReference>
<dbReference type="PRINTS" id="PR00047">
    <property type="entry name" value="STROIDFINGER"/>
</dbReference>
<evidence type="ECO:0000313" key="15">
    <source>
        <dbReference type="Proteomes" id="UP000008068"/>
    </source>
</evidence>
<dbReference type="SMART" id="SM00399">
    <property type="entry name" value="ZnF_C4"/>
    <property type="match status" value="1"/>
</dbReference>
<keyword evidence="6" id="KW-0805">Transcription regulation</keyword>
<evidence type="ECO:0000256" key="3">
    <source>
        <dbReference type="ARBA" id="ARBA00022723"/>
    </source>
</evidence>
<dbReference type="Pfam" id="PF00105">
    <property type="entry name" value="zf-C4"/>
    <property type="match status" value="1"/>
</dbReference>
<keyword evidence="7" id="KW-0238">DNA-binding</keyword>
<keyword evidence="4" id="KW-0863">Zinc-finger</keyword>
<evidence type="ECO:0000313" key="14">
    <source>
        <dbReference type="EMBL" id="EGT49884.1"/>
    </source>
</evidence>
<dbReference type="PANTHER" id="PTHR24083">
    <property type="entry name" value="NUCLEAR HORMONE RECEPTOR"/>
    <property type="match status" value="1"/>
</dbReference>
<keyword evidence="15" id="KW-1185">Reference proteome</keyword>
<accession>G0N162</accession>
<feature type="domain" description="NR LBD" evidence="13">
    <location>
        <begin position="1"/>
        <end position="361"/>
    </location>
</feature>
<evidence type="ECO:0000256" key="8">
    <source>
        <dbReference type="ARBA" id="ARBA00023163"/>
    </source>
</evidence>
<keyword evidence="3" id="KW-0479">Metal-binding</keyword>
<keyword evidence="5" id="KW-0862">Zinc</keyword>
<dbReference type="SUPFAM" id="SSF57716">
    <property type="entry name" value="Glucocorticoid receptor-like (DNA-binding domain)"/>
    <property type="match status" value="1"/>
</dbReference>
<evidence type="ECO:0000256" key="7">
    <source>
        <dbReference type="ARBA" id="ARBA00023125"/>
    </source>
</evidence>
<dbReference type="Pfam" id="PF00104">
    <property type="entry name" value="Hormone_recep"/>
    <property type="match status" value="1"/>
</dbReference>
<dbReference type="OMA" id="HETRICF"/>
<sequence>MSKPCSVCLEEEIVLPEVELDEKTDPTESANEPGSKKEKMQRIAPTECRICFRPAHGHHCGVASCKACKTFFRRICVSDLELYCKWEKKCFEDRETLRLRCQSCRYSKCIEIGMNPQFLELTEDEKKSENFKKLVPIEVKKPKISENIQSKEVLRKNKIDMLVYLESKLDKFRMSSYNPFWMEFGSLEEMIKHETRICFGDRCGVMPGWPLQQLQIPPLPSKSKIRALPDDPKLLCAPLPPGFERHYPVSQMAFGPLIRCGIQPTEYILLKAICLCNPTVPGLSNHAQDIITAERQIYADILLNHCLKVHEKSGPTRFMEILSILPVLEQQQRRQKDDHIYLIAPLVEKLGIFSQLMHDLYYN</sequence>
<evidence type="ECO:0000256" key="6">
    <source>
        <dbReference type="ARBA" id="ARBA00023015"/>
    </source>
</evidence>
<comment type="subcellular location">
    <subcellularLocation>
        <location evidence="1">Nucleus</location>
    </subcellularLocation>
</comment>
<comment type="similarity">
    <text evidence="2">Belongs to the nuclear hormone receptor family.</text>
</comment>
<evidence type="ECO:0000259" key="12">
    <source>
        <dbReference type="PROSITE" id="PS51030"/>
    </source>
</evidence>
<dbReference type="InParanoid" id="G0N162"/>
<evidence type="ECO:0000256" key="4">
    <source>
        <dbReference type="ARBA" id="ARBA00022771"/>
    </source>
</evidence>
<evidence type="ECO:0000256" key="2">
    <source>
        <dbReference type="ARBA" id="ARBA00005993"/>
    </source>
</evidence>
<dbReference type="FunFam" id="3.30.50.10:FF:000030">
    <property type="entry name" value="Nuclear Hormone Receptor family"/>
    <property type="match status" value="1"/>
</dbReference>
<dbReference type="Gene3D" id="3.30.50.10">
    <property type="entry name" value="Erythroid Transcription Factor GATA-1, subunit A"/>
    <property type="match status" value="1"/>
</dbReference>
<organism evidence="15">
    <name type="scientific">Caenorhabditis brenneri</name>
    <name type="common">Nematode worm</name>
    <dbReference type="NCBI Taxonomy" id="135651"/>
    <lineage>
        <taxon>Eukaryota</taxon>
        <taxon>Metazoa</taxon>
        <taxon>Ecdysozoa</taxon>
        <taxon>Nematoda</taxon>
        <taxon>Chromadorea</taxon>
        <taxon>Rhabditida</taxon>
        <taxon>Rhabditina</taxon>
        <taxon>Rhabditomorpha</taxon>
        <taxon>Rhabditoidea</taxon>
        <taxon>Rhabditidae</taxon>
        <taxon>Peloderinae</taxon>
        <taxon>Caenorhabditis</taxon>
    </lineage>
</organism>
<evidence type="ECO:0000256" key="1">
    <source>
        <dbReference type="ARBA" id="ARBA00004123"/>
    </source>
</evidence>
<dbReference type="Gene3D" id="1.10.565.10">
    <property type="entry name" value="Retinoid X Receptor"/>
    <property type="match status" value="1"/>
</dbReference>
<dbReference type="InterPro" id="IPR035500">
    <property type="entry name" value="NHR-like_dom_sf"/>
</dbReference>
<dbReference type="Proteomes" id="UP000008068">
    <property type="component" value="Unassembled WGS sequence"/>
</dbReference>
<evidence type="ECO:0000259" key="13">
    <source>
        <dbReference type="PROSITE" id="PS51843"/>
    </source>
</evidence>
<evidence type="ECO:0000256" key="9">
    <source>
        <dbReference type="ARBA" id="ARBA00023170"/>
    </source>
</evidence>
<keyword evidence="8" id="KW-0804">Transcription</keyword>
<protein>
    <submittedName>
        <fullName evidence="14">Uncharacterized protein</fullName>
    </submittedName>
</protein>
<keyword evidence="10" id="KW-0539">Nucleus</keyword>
<dbReference type="InterPro" id="IPR001628">
    <property type="entry name" value="Znf_hrmn_rcpt"/>
</dbReference>
<dbReference type="eggNOG" id="KOG3575">
    <property type="taxonomic scope" value="Eukaryota"/>
</dbReference>
<gene>
    <name evidence="14" type="ORF">CAEBREN_04559</name>
</gene>
<feature type="domain" description="Nuclear receptor" evidence="12">
    <location>
        <begin position="45"/>
        <end position="121"/>
    </location>
</feature>
<feature type="region of interest" description="Disordered" evidence="11">
    <location>
        <begin position="20"/>
        <end position="40"/>
    </location>
</feature>
<dbReference type="GO" id="GO:0003700">
    <property type="term" value="F:DNA-binding transcription factor activity"/>
    <property type="evidence" value="ECO:0007669"/>
    <property type="project" value="InterPro"/>
</dbReference>
<dbReference type="SUPFAM" id="SSF48508">
    <property type="entry name" value="Nuclear receptor ligand-binding domain"/>
    <property type="match status" value="1"/>
</dbReference>
<dbReference type="HOGENOM" id="CLU_007368_3_1_1"/>
<dbReference type="GO" id="GO:0043565">
    <property type="term" value="F:sequence-specific DNA binding"/>
    <property type="evidence" value="ECO:0007669"/>
    <property type="project" value="InterPro"/>
</dbReference>
<dbReference type="EMBL" id="GL379826">
    <property type="protein sequence ID" value="EGT49884.1"/>
    <property type="molecule type" value="Genomic_DNA"/>
</dbReference>
<dbReference type="STRING" id="135651.G0N162"/>
<dbReference type="InterPro" id="IPR000536">
    <property type="entry name" value="Nucl_hrmn_rcpt_lig-bd"/>
</dbReference>
<reference evidence="15" key="1">
    <citation type="submission" date="2011-07" db="EMBL/GenBank/DDBJ databases">
        <authorList>
            <consortium name="Caenorhabditis brenneri Sequencing and Analysis Consortium"/>
            <person name="Wilson R.K."/>
        </authorList>
    </citation>
    <scope>NUCLEOTIDE SEQUENCE [LARGE SCALE GENOMIC DNA]</scope>
    <source>
        <strain evidence="15">PB2801</strain>
    </source>
</reference>
<dbReference type="AlphaFoldDB" id="G0N162"/>
<keyword evidence="9" id="KW-0675">Receptor</keyword>
<dbReference type="InterPro" id="IPR050274">
    <property type="entry name" value="Nuclear_hormone_rcpt_NR2"/>
</dbReference>